<keyword evidence="3" id="KW-1185">Reference proteome</keyword>
<accession>A0ABW4JDJ4</accession>
<feature type="domain" description="Serine aminopeptidase S33" evidence="1">
    <location>
        <begin position="31"/>
        <end position="291"/>
    </location>
</feature>
<dbReference type="Gene3D" id="3.40.50.1820">
    <property type="entry name" value="alpha/beta hydrolase"/>
    <property type="match status" value="1"/>
</dbReference>
<evidence type="ECO:0000259" key="1">
    <source>
        <dbReference type="Pfam" id="PF12146"/>
    </source>
</evidence>
<proteinExistence type="predicted"/>
<sequence>MEEERFQLRTPDDTMLYCRHWPSSDLVRTMGVIVILHGMGEHIGRYDGFARALASSGYHVVGYDQRGHGDTGGQEGTRGYLGVDGFTRLVQDTHLVVQHVRAQYGKTPVVLFGHSMGSFVAQAYLNEFGKHLDACILSGTTGSQGPILQLGRFIAKLYARQNGPIASSKMLTRLTFGMYNRQFRPNQTAYDWLSSDANEIQAFLADPLCGFPLSAASMYDLFTALQTIYRPQALRQIPSRLPILLISGEEDPLSRRGKGVRRLVRAYGKAGLKNIHYQLYAKARHELLHETIRELVYQDVLSWLRNALAGTEHKRK</sequence>
<gene>
    <name evidence="2" type="ORF">ACFSB2_07030</name>
</gene>
<reference evidence="3" key="1">
    <citation type="journal article" date="2019" name="Int. J. Syst. Evol. Microbiol.">
        <title>The Global Catalogue of Microorganisms (GCM) 10K type strain sequencing project: providing services to taxonomists for standard genome sequencing and annotation.</title>
        <authorList>
            <consortium name="The Broad Institute Genomics Platform"/>
            <consortium name="The Broad Institute Genome Sequencing Center for Infectious Disease"/>
            <person name="Wu L."/>
            <person name="Ma J."/>
        </authorList>
    </citation>
    <scope>NUCLEOTIDE SEQUENCE [LARGE SCALE GENOMIC DNA]</scope>
    <source>
        <strain evidence="3">CGMCC 1.12286</strain>
    </source>
</reference>
<organism evidence="2 3">
    <name type="scientific">Alicyclobacillus fodiniaquatilis</name>
    <dbReference type="NCBI Taxonomy" id="1661150"/>
    <lineage>
        <taxon>Bacteria</taxon>
        <taxon>Bacillati</taxon>
        <taxon>Bacillota</taxon>
        <taxon>Bacilli</taxon>
        <taxon>Bacillales</taxon>
        <taxon>Alicyclobacillaceae</taxon>
        <taxon>Alicyclobacillus</taxon>
    </lineage>
</organism>
<dbReference type="InterPro" id="IPR029058">
    <property type="entry name" value="AB_hydrolase_fold"/>
</dbReference>
<dbReference type="PANTHER" id="PTHR11614">
    <property type="entry name" value="PHOSPHOLIPASE-RELATED"/>
    <property type="match status" value="1"/>
</dbReference>
<keyword evidence="2" id="KW-0378">Hydrolase</keyword>
<dbReference type="Proteomes" id="UP001597079">
    <property type="component" value="Unassembled WGS sequence"/>
</dbReference>
<dbReference type="GO" id="GO:0016787">
    <property type="term" value="F:hydrolase activity"/>
    <property type="evidence" value="ECO:0007669"/>
    <property type="project" value="UniProtKB-KW"/>
</dbReference>
<dbReference type="RefSeq" id="WP_377942326.1">
    <property type="nucleotide sequence ID" value="NZ_JBHUCX010000020.1"/>
</dbReference>
<evidence type="ECO:0000313" key="3">
    <source>
        <dbReference type="Proteomes" id="UP001597079"/>
    </source>
</evidence>
<comment type="caution">
    <text evidence="2">The sequence shown here is derived from an EMBL/GenBank/DDBJ whole genome shotgun (WGS) entry which is preliminary data.</text>
</comment>
<dbReference type="EMBL" id="JBHUCX010000020">
    <property type="protein sequence ID" value="MFD1674459.1"/>
    <property type="molecule type" value="Genomic_DNA"/>
</dbReference>
<dbReference type="SUPFAM" id="SSF53474">
    <property type="entry name" value="alpha/beta-Hydrolases"/>
    <property type="match status" value="1"/>
</dbReference>
<dbReference type="InterPro" id="IPR022742">
    <property type="entry name" value="Hydrolase_4"/>
</dbReference>
<dbReference type="Pfam" id="PF12146">
    <property type="entry name" value="Hydrolase_4"/>
    <property type="match status" value="1"/>
</dbReference>
<name>A0ABW4JDJ4_9BACL</name>
<protein>
    <submittedName>
        <fullName evidence="2">Alpha/beta hydrolase</fullName>
    </submittedName>
</protein>
<dbReference type="InterPro" id="IPR051044">
    <property type="entry name" value="MAG_DAG_Lipase"/>
</dbReference>
<evidence type="ECO:0000313" key="2">
    <source>
        <dbReference type="EMBL" id="MFD1674459.1"/>
    </source>
</evidence>